<protein>
    <submittedName>
        <fullName evidence="3">Uncharacterized protein</fullName>
    </submittedName>
</protein>
<dbReference type="WBParaSite" id="ALUE_0001228601-mRNA-1">
    <property type="protein sequence ID" value="ALUE_0001228601-mRNA-1"/>
    <property type="gene ID" value="ALUE_0001228601"/>
</dbReference>
<feature type="region of interest" description="Disordered" evidence="1">
    <location>
        <begin position="177"/>
        <end position="200"/>
    </location>
</feature>
<evidence type="ECO:0000313" key="2">
    <source>
        <dbReference type="Proteomes" id="UP000036681"/>
    </source>
</evidence>
<dbReference type="AlphaFoldDB" id="A0A0M3I5P3"/>
<name>A0A0M3I5P3_ASCLU</name>
<sequence length="241" mass="24002">MVSVSGGESAARTVVTLAEKEVASAGSESEHALSGGGGGGGADGRRDGDTATSFEGNVSGGGEGTARGKTDGVSVPQRGEAAQEYDGVVRCGVEDTVDVEVQVVDTEGGGDAVDNGIVCEKGATGDGEAESDGLEGEGGGEGYAAGTLSEAVGEGVVVATSEDEVVVGGIESPVDEGTDVVVGRGNASRGSEGDERDREEWGRIREGECIFGAREIVFFSMAECIRGGVGDARVVTTFAVE</sequence>
<proteinExistence type="predicted"/>
<feature type="compositionally biased region" description="Basic and acidic residues" evidence="1">
    <location>
        <begin position="191"/>
        <end position="200"/>
    </location>
</feature>
<dbReference type="Proteomes" id="UP000036681">
    <property type="component" value="Unplaced"/>
</dbReference>
<reference evidence="3" key="1">
    <citation type="submission" date="2017-02" db="UniProtKB">
        <authorList>
            <consortium name="WormBaseParasite"/>
        </authorList>
    </citation>
    <scope>IDENTIFICATION</scope>
</reference>
<organism evidence="2 3">
    <name type="scientific">Ascaris lumbricoides</name>
    <name type="common">Giant roundworm</name>
    <dbReference type="NCBI Taxonomy" id="6252"/>
    <lineage>
        <taxon>Eukaryota</taxon>
        <taxon>Metazoa</taxon>
        <taxon>Ecdysozoa</taxon>
        <taxon>Nematoda</taxon>
        <taxon>Chromadorea</taxon>
        <taxon>Rhabditida</taxon>
        <taxon>Spirurina</taxon>
        <taxon>Ascaridomorpha</taxon>
        <taxon>Ascaridoidea</taxon>
        <taxon>Ascarididae</taxon>
        <taxon>Ascaris</taxon>
    </lineage>
</organism>
<evidence type="ECO:0000313" key="3">
    <source>
        <dbReference type="WBParaSite" id="ALUE_0001228601-mRNA-1"/>
    </source>
</evidence>
<accession>A0A0M3I5P3</accession>
<feature type="region of interest" description="Disordered" evidence="1">
    <location>
        <begin position="20"/>
        <end position="82"/>
    </location>
</feature>
<keyword evidence="2" id="KW-1185">Reference proteome</keyword>
<evidence type="ECO:0000256" key="1">
    <source>
        <dbReference type="SAM" id="MobiDB-lite"/>
    </source>
</evidence>